<name>A0A813X385_9BILA</name>
<dbReference type="AlphaFoldDB" id="A0A813X385"/>
<organism evidence="1 2">
    <name type="scientific">Brachionus calyciflorus</name>
    <dbReference type="NCBI Taxonomy" id="104777"/>
    <lineage>
        <taxon>Eukaryota</taxon>
        <taxon>Metazoa</taxon>
        <taxon>Spiralia</taxon>
        <taxon>Gnathifera</taxon>
        <taxon>Rotifera</taxon>
        <taxon>Eurotatoria</taxon>
        <taxon>Monogononta</taxon>
        <taxon>Pseudotrocha</taxon>
        <taxon>Ploima</taxon>
        <taxon>Brachionidae</taxon>
        <taxon>Brachionus</taxon>
    </lineage>
</organism>
<sequence>MLQPVVIRRSLKYTTTRNLVDSDCVKGRIYKMEKKVFMHRTALVKPVSWYARMKTNFDDNAFKNFNTNKEKDYLGMIAFDKDFNLKSVRKYVENYLVQAE</sequence>
<comment type="caution">
    <text evidence="1">The sequence shown here is derived from an EMBL/GenBank/DDBJ whole genome shotgun (WGS) entry which is preliminary data.</text>
</comment>
<gene>
    <name evidence="1" type="ORF">OXX778_LOCUS9348</name>
</gene>
<reference evidence="1" key="1">
    <citation type="submission" date="2021-02" db="EMBL/GenBank/DDBJ databases">
        <authorList>
            <person name="Nowell W R."/>
        </authorList>
    </citation>
    <scope>NUCLEOTIDE SEQUENCE</scope>
    <source>
        <strain evidence="1">Ploen Becks lab</strain>
    </source>
</reference>
<dbReference type="EMBL" id="CAJNOC010001373">
    <property type="protein sequence ID" value="CAF0859164.1"/>
    <property type="molecule type" value="Genomic_DNA"/>
</dbReference>
<evidence type="ECO:0000313" key="1">
    <source>
        <dbReference type="EMBL" id="CAF0859164.1"/>
    </source>
</evidence>
<protein>
    <submittedName>
        <fullName evidence="1">Uncharacterized protein</fullName>
    </submittedName>
</protein>
<keyword evidence="2" id="KW-1185">Reference proteome</keyword>
<proteinExistence type="predicted"/>
<evidence type="ECO:0000313" key="2">
    <source>
        <dbReference type="Proteomes" id="UP000663879"/>
    </source>
</evidence>
<dbReference type="Proteomes" id="UP000663879">
    <property type="component" value="Unassembled WGS sequence"/>
</dbReference>
<accession>A0A813X385</accession>